<proteinExistence type="predicted"/>
<sequence length="251" mass="26639">MRLGAMQATRAAHRDFCPLRHKRPHPSPPTALQHRRSGQHHHAELLALGCTLPGFGIASASGLARQLSSSAVQRSPEQQLQLAQRLAASSSAPMAPAVAAFSRAFVQHEQQMVHDDAVWAYGSCAAQGDVWCLLQLAHLCAEDAAGTAAPSVRRQQHATSRALLNQAASTVYNAASSWDIWLTGGASAALDSFVALCSSSSRPFAAEQLAQVSALVTDAVSESGGAELWALQGLLQRQEERLLLTHNAELA</sequence>
<dbReference type="OrthoDB" id="10460989at2759"/>
<evidence type="ECO:0000313" key="3">
    <source>
        <dbReference type="Proteomes" id="UP001055712"/>
    </source>
</evidence>
<reference evidence="2" key="2">
    <citation type="submission" date="2020-11" db="EMBL/GenBank/DDBJ databases">
        <authorList>
            <person name="Cecchin M."/>
            <person name="Marcolungo L."/>
            <person name="Rossato M."/>
            <person name="Girolomoni L."/>
            <person name="Cosentino E."/>
            <person name="Cuine S."/>
            <person name="Li-Beisson Y."/>
            <person name="Delledonne M."/>
            <person name="Ballottari M."/>
        </authorList>
    </citation>
    <scope>NUCLEOTIDE SEQUENCE</scope>
    <source>
        <strain evidence="2">211/11P</strain>
        <tissue evidence="2">Whole cell</tissue>
    </source>
</reference>
<dbReference type="Proteomes" id="UP001055712">
    <property type="component" value="Unassembled WGS sequence"/>
</dbReference>
<accession>A0A9D4YSG4</accession>
<feature type="region of interest" description="Disordered" evidence="1">
    <location>
        <begin position="18"/>
        <end position="38"/>
    </location>
</feature>
<evidence type="ECO:0000313" key="2">
    <source>
        <dbReference type="EMBL" id="KAI3423832.1"/>
    </source>
</evidence>
<reference evidence="2" key="1">
    <citation type="journal article" date="2019" name="Plant J.">
        <title>Chlorella vulgaris genome assembly and annotation reveals the molecular basis for metabolic acclimation to high light conditions.</title>
        <authorList>
            <person name="Cecchin M."/>
            <person name="Marcolungo L."/>
            <person name="Rossato M."/>
            <person name="Girolomoni L."/>
            <person name="Cosentino E."/>
            <person name="Cuine S."/>
            <person name="Li-Beisson Y."/>
            <person name="Delledonne M."/>
            <person name="Ballottari M."/>
        </authorList>
    </citation>
    <scope>NUCLEOTIDE SEQUENCE</scope>
    <source>
        <strain evidence="2">211/11P</strain>
    </source>
</reference>
<dbReference type="AlphaFoldDB" id="A0A9D4YSG4"/>
<dbReference type="EMBL" id="SIDB01000014">
    <property type="protein sequence ID" value="KAI3423832.1"/>
    <property type="molecule type" value="Genomic_DNA"/>
</dbReference>
<protein>
    <submittedName>
        <fullName evidence="2">Uncharacterized protein</fullName>
    </submittedName>
</protein>
<gene>
    <name evidence="2" type="ORF">D9Q98_009668</name>
</gene>
<organism evidence="2 3">
    <name type="scientific">Chlorella vulgaris</name>
    <name type="common">Green alga</name>
    <dbReference type="NCBI Taxonomy" id="3077"/>
    <lineage>
        <taxon>Eukaryota</taxon>
        <taxon>Viridiplantae</taxon>
        <taxon>Chlorophyta</taxon>
        <taxon>core chlorophytes</taxon>
        <taxon>Trebouxiophyceae</taxon>
        <taxon>Chlorellales</taxon>
        <taxon>Chlorellaceae</taxon>
        <taxon>Chlorella clade</taxon>
        <taxon>Chlorella</taxon>
    </lineage>
</organism>
<comment type="caution">
    <text evidence="2">The sequence shown here is derived from an EMBL/GenBank/DDBJ whole genome shotgun (WGS) entry which is preliminary data.</text>
</comment>
<keyword evidence="3" id="KW-1185">Reference proteome</keyword>
<evidence type="ECO:0000256" key="1">
    <source>
        <dbReference type="SAM" id="MobiDB-lite"/>
    </source>
</evidence>
<name>A0A9D4YSG4_CHLVU</name>